<proteinExistence type="predicted"/>
<dbReference type="GO" id="GO:0061617">
    <property type="term" value="C:MICOS complex"/>
    <property type="evidence" value="ECO:0007669"/>
    <property type="project" value="EnsemblFungi"/>
</dbReference>
<dbReference type="EMBL" id="HE616745">
    <property type="protein sequence ID" value="CCE91825.1"/>
    <property type="molecule type" value="Genomic_DNA"/>
</dbReference>
<dbReference type="RefSeq" id="XP_003681036.1">
    <property type="nucleotide sequence ID" value="XM_003680988.1"/>
</dbReference>
<reference evidence="2 3" key="1">
    <citation type="journal article" date="2011" name="Proc. Natl. Acad. Sci. U.S.A.">
        <title>Evolutionary erosion of yeast sex chromosomes by mating-type switching accidents.</title>
        <authorList>
            <person name="Gordon J.L."/>
            <person name="Armisen D."/>
            <person name="Proux-Wera E."/>
            <person name="Oheigeartaigh S.S."/>
            <person name="Byrne K.P."/>
            <person name="Wolfe K.H."/>
        </authorList>
    </citation>
    <scope>NUCLEOTIDE SEQUENCE [LARGE SCALE GENOMIC DNA]</scope>
    <source>
        <strain evidence="3">ATCC 10662 / CBS 1146 / NBRC 0425 / NCYC 2629 / NRRL Y-866</strain>
    </source>
</reference>
<evidence type="ECO:0000256" key="1">
    <source>
        <dbReference type="SAM" id="MobiDB-lite"/>
    </source>
</evidence>
<dbReference type="InParanoid" id="G8ZT81"/>
<dbReference type="KEGG" id="tdl:TDEL_0D02410"/>
<evidence type="ECO:0000313" key="2">
    <source>
        <dbReference type="EMBL" id="CCE91825.1"/>
    </source>
</evidence>
<dbReference type="AlphaFoldDB" id="G8ZT81"/>
<protein>
    <recommendedName>
        <fullName evidence="4">MICOS complex subunit MIC19</fullName>
    </recommendedName>
</protein>
<dbReference type="OrthoDB" id="5544375at2759"/>
<dbReference type="Pfam" id="PF07956">
    <property type="entry name" value="DUF1690"/>
    <property type="match status" value="1"/>
</dbReference>
<name>G8ZT81_TORDE</name>
<dbReference type="HOGENOM" id="CLU_093897_3_0_1"/>
<feature type="region of interest" description="Disordered" evidence="1">
    <location>
        <begin position="73"/>
        <end position="94"/>
    </location>
</feature>
<dbReference type="eggNOG" id="ENOG502SDJV">
    <property type="taxonomic scope" value="Eukaryota"/>
</dbReference>
<evidence type="ECO:0008006" key="4">
    <source>
        <dbReference type="Google" id="ProtNLM"/>
    </source>
</evidence>
<organism evidence="2 3">
    <name type="scientific">Torulaspora delbrueckii</name>
    <name type="common">Yeast</name>
    <name type="synonym">Candida colliculosa</name>
    <dbReference type="NCBI Taxonomy" id="4950"/>
    <lineage>
        <taxon>Eukaryota</taxon>
        <taxon>Fungi</taxon>
        <taxon>Dikarya</taxon>
        <taxon>Ascomycota</taxon>
        <taxon>Saccharomycotina</taxon>
        <taxon>Saccharomycetes</taxon>
        <taxon>Saccharomycetales</taxon>
        <taxon>Saccharomycetaceae</taxon>
        <taxon>Torulaspora</taxon>
    </lineage>
</organism>
<dbReference type="GO" id="GO:0044284">
    <property type="term" value="C:mitochondrial crista junction"/>
    <property type="evidence" value="ECO:0007669"/>
    <property type="project" value="EnsemblFungi"/>
</dbReference>
<evidence type="ECO:0000313" key="3">
    <source>
        <dbReference type="Proteomes" id="UP000005627"/>
    </source>
</evidence>
<accession>G8ZT81</accession>
<dbReference type="InterPro" id="IPR012471">
    <property type="entry name" value="DUF1690"/>
</dbReference>
<gene>
    <name evidence="2" type="primary">TDEL0D02410</name>
    <name evidence="2" type="ORF">TDEL_0D02410</name>
</gene>
<dbReference type="FunCoup" id="G8ZT81">
    <property type="interactions" value="71"/>
</dbReference>
<dbReference type="Proteomes" id="UP000005627">
    <property type="component" value="Chromosome 4"/>
</dbReference>
<dbReference type="GO" id="GO:0042407">
    <property type="term" value="P:cristae formation"/>
    <property type="evidence" value="ECO:0007669"/>
    <property type="project" value="EnsemblFungi"/>
</dbReference>
<dbReference type="GeneID" id="11502260"/>
<sequence length="156" mass="17906">MGSQPSKPDEVKVFQPQTQIDFSEALLAQLESSKESNFSRKQLAERYVEQKVSDRLSELEEDTLKKFESKLENSLLKNEPSEGDDSSLSSNALNEKIESLNKKLQVFNDNDNSKSEKYSKDKTRTALHKCLLENKGKPLNCYQEIEQFKKLVLDLD</sequence>
<keyword evidence="3" id="KW-1185">Reference proteome</keyword>